<dbReference type="EMBL" id="MU865960">
    <property type="protein sequence ID" value="KAK4446077.1"/>
    <property type="molecule type" value="Genomic_DNA"/>
</dbReference>
<gene>
    <name evidence="1" type="ORF">QBC34DRAFT_412312</name>
</gene>
<dbReference type="AlphaFoldDB" id="A0AAV9GFN7"/>
<keyword evidence="2" id="KW-1185">Reference proteome</keyword>
<evidence type="ECO:0000313" key="2">
    <source>
        <dbReference type="Proteomes" id="UP001321760"/>
    </source>
</evidence>
<evidence type="ECO:0000313" key="1">
    <source>
        <dbReference type="EMBL" id="KAK4446077.1"/>
    </source>
</evidence>
<dbReference type="SUPFAM" id="SSF81383">
    <property type="entry name" value="F-box domain"/>
    <property type="match status" value="1"/>
</dbReference>
<dbReference type="Proteomes" id="UP001321760">
    <property type="component" value="Unassembled WGS sequence"/>
</dbReference>
<comment type="caution">
    <text evidence="1">The sequence shown here is derived from an EMBL/GenBank/DDBJ whole genome shotgun (WGS) entry which is preliminary data.</text>
</comment>
<protein>
    <recommendedName>
        <fullName evidence="3">F-box domain-containing protein</fullName>
    </recommendedName>
</protein>
<sequence>MNDVLTSPEILESIFCDLDQQTLLTSVLRVCSQCHQIISTSTLIQQHLFFRPDDKTKTRRLNPLLQSTFPPFFKLPPPNPKIFPSFAHQPPTLSRLPLAQKNLAAITRRGASWRRMLVQQPPIRELGVMVALTAYSADVLSFPDGLRMGTLYDLAFGYSRGKNPACWCMAWSPPLCKEDDMWAVDDTMAYWMKKSNLDLALFVIWFDSWGAGVLGLKDGRMAGGAPVKQLEGMRCEEFEKVEVNEKFYFLPR</sequence>
<evidence type="ECO:0008006" key="3">
    <source>
        <dbReference type="Google" id="ProtNLM"/>
    </source>
</evidence>
<name>A0AAV9GFN7_9PEZI</name>
<accession>A0AAV9GFN7</accession>
<proteinExistence type="predicted"/>
<reference evidence="1" key="2">
    <citation type="submission" date="2023-05" db="EMBL/GenBank/DDBJ databases">
        <authorList>
            <consortium name="Lawrence Berkeley National Laboratory"/>
            <person name="Steindorff A."/>
            <person name="Hensen N."/>
            <person name="Bonometti L."/>
            <person name="Westerberg I."/>
            <person name="Brannstrom I.O."/>
            <person name="Guillou S."/>
            <person name="Cros-Aarteil S."/>
            <person name="Calhoun S."/>
            <person name="Haridas S."/>
            <person name="Kuo A."/>
            <person name="Mondo S."/>
            <person name="Pangilinan J."/>
            <person name="Riley R."/>
            <person name="Labutti K."/>
            <person name="Andreopoulos B."/>
            <person name="Lipzen A."/>
            <person name="Chen C."/>
            <person name="Yanf M."/>
            <person name="Daum C."/>
            <person name="Ng V."/>
            <person name="Clum A."/>
            <person name="Ohm R."/>
            <person name="Martin F."/>
            <person name="Silar P."/>
            <person name="Natvig D."/>
            <person name="Lalanne C."/>
            <person name="Gautier V."/>
            <person name="Ament-Velasquez S.L."/>
            <person name="Kruys A."/>
            <person name="Hutchinson M.I."/>
            <person name="Powell A.J."/>
            <person name="Barry K."/>
            <person name="Miller A.N."/>
            <person name="Grigoriev I.V."/>
            <person name="Debuchy R."/>
            <person name="Gladieux P."/>
            <person name="Thoren M.H."/>
            <person name="Johannesson H."/>
        </authorList>
    </citation>
    <scope>NUCLEOTIDE SEQUENCE</scope>
    <source>
        <strain evidence="1">PSN243</strain>
    </source>
</reference>
<dbReference type="InterPro" id="IPR036047">
    <property type="entry name" value="F-box-like_dom_sf"/>
</dbReference>
<organism evidence="1 2">
    <name type="scientific">Podospora aff. communis PSN243</name>
    <dbReference type="NCBI Taxonomy" id="3040156"/>
    <lineage>
        <taxon>Eukaryota</taxon>
        <taxon>Fungi</taxon>
        <taxon>Dikarya</taxon>
        <taxon>Ascomycota</taxon>
        <taxon>Pezizomycotina</taxon>
        <taxon>Sordariomycetes</taxon>
        <taxon>Sordariomycetidae</taxon>
        <taxon>Sordariales</taxon>
        <taxon>Podosporaceae</taxon>
        <taxon>Podospora</taxon>
    </lineage>
</organism>
<reference evidence="1" key="1">
    <citation type="journal article" date="2023" name="Mol. Phylogenet. Evol.">
        <title>Genome-scale phylogeny and comparative genomics of the fungal order Sordariales.</title>
        <authorList>
            <person name="Hensen N."/>
            <person name="Bonometti L."/>
            <person name="Westerberg I."/>
            <person name="Brannstrom I.O."/>
            <person name="Guillou S."/>
            <person name="Cros-Aarteil S."/>
            <person name="Calhoun S."/>
            <person name="Haridas S."/>
            <person name="Kuo A."/>
            <person name="Mondo S."/>
            <person name="Pangilinan J."/>
            <person name="Riley R."/>
            <person name="LaButti K."/>
            <person name="Andreopoulos B."/>
            <person name="Lipzen A."/>
            <person name="Chen C."/>
            <person name="Yan M."/>
            <person name="Daum C."/>
            <person name="Ng V."/>
            <person name="Clum A."/>
            <person name="Steindorff A."/>
            <person name="Ohm R.A."/>
            <person name="Martin F."/>
            <person name="Silar P."/>
            <person name="Natvig D.O."/>
            <person name="Lalanne C."/>
            <person name="Gautier V."/>
            <person name="Ament-Velasquez S.L."/>
            <person name="Kruys A."/>
            <person name="Hutchinson M.I."/>
            <person name="Powell A.J."/>
            <person name="Barry K."/>
            <person name="Miller A.N."/>
            <person name="Grigoriev I.V."/>
            <person name="Debuchy R."/>
            <person name="Gladieux P."/>
            <person name="Hiltunen Thoren M."/>
            <person name="Johannesson H."/>
        </authorList>
    </citation>
    <scope>NUCLEOTIDE SEQUENCE</scope>
    <source>
        <strain evidence="1">PSN243</strain>
    </source>
</reference>